<dbReference type="CDD" id="cd03593">
    <property type="entry name" value="CLECT_NK_receptors_like"/>
    <property type="match status" value="1"/>
</dbReference>
<comment type="subcellular location">
    <subcellularLocation>
        <location evidence="1">Cell membrane</location>
        <topology evidence="1">Single-pass type II membrane protein</topology>
    </subcellularLocation>
</comment>
<feature type="region of interest" description="Disordered" evidence="3">
    <location>
        <begin position="1"/>
        <end position="98"/>
    </location>
</feature>
<keyword evidence="2" id="KW-0430">Lectin</keyword>
<evidence type="ECO:0000256" key="1">
    <source>
        <dbReference type="ARBA" id="ARBA00004401"/>
    </source>
</evidence>
<dbReference type="InterPro" id="IPR050828">
    <property type="entry name" value="C-type_lectin/matrix_domain"/>
</dbReference>
<feature type="compositionally biased region" description="Basic and acidic residues" evidence="3">
    <location>
        <begin position="33"/>
        <end position="56"/>
    </location>
</feature>
<dbReference type="SUPFAM" id="SSF56436">
    <property type="entry name" value="C-type lectin-like"/>
    <property type="match status" value="1"/>
</dbReference>
<dbReference type="InterPro" id="IPR016186">
    <property type="entry name" value="C-type_lectin-like/link_sf"/>
</dbReference>
<keyword evidence="6" id="KW-1185">Reference proteome</keyword>
<dbReference type="Pfam" id="PF00059">
    <property type="entry name" value="Lectin_C"/>
    <property type="match status" value="1"/>
</dbReference>
<dbReference type="Gene3D" id="3.10.100.10">
    <property type="entry name" value="Mannose-Binding Protein A, subunit A"/>
    <property type="match status" value="1"/>
</dbReference>
<evidence type="ECO:0000259" key="5">
    <source>
        <dbReference type="PROSITE" id="PS50041"/>
    </source>
</evidence>
<evidence type="ECO:0000256" key="3">
    <source>
        <dbReference type="SAM" id="MobiDB-lite"/>
    </source>
</evidence>
<dbReference type="PROSITE" id="PS50041">
    <property type="entry name" value="C_TYPE_LECTIN_2"/>
    <property type="match status" value="1"/>
</dbReference>
<proteinExistence type="predicted"/>
<dbReference type="InterPro" id="IPR016187">
    <property type="entry name" value="CTDL_fold"/>
</dbReference>
<sequence length="302" mass="33028">MVASMDSVGNQPEVSMLLSPGIAENESRNQTLEQKRPPFSEHSGRSEQNGRMEESRVQMPLLVGDSQNENEQDTRVRDGMEEGGAGEGGAPNANLHRPTCSISLSKATSSGARNIPHTKAVRCRLKCCKKDTAIIVITIILFLSLLISGPYNVAQHAQIKELQAEINKLQATSTSTPLLKTSCPQGWIGDAEGYCYFFSVTESPWNSSRDHCALSGGSLVTMATDLEKAFINNNKGSVEYWLGLRRRKIGQPWKQPDGSDFDNSLFGIKGNGLCATLNDGVQSSTDCDNRRNWICRKPLHGV</sequence>
<keyword evidence="4" id="KW-0472">Membrane</keyword>
<dbReference type="SMART" id="SM00034">
    <property type="entry name" value="CLECT"/>
    <property type="match status" value="1"/>
</dbReference>
<evidence type="ECO:0000256" key="4">
    <source>
        <dbReference type="SAM" id="Phobius"/>
    </source>
</evidence>
<protein>
    <submittedName>
        <fullName evidence="7">C-type lectin domain family 2 member D3-like isoform X1</fullName>
    </submittedName>
</protein>
<keyword evidence="4" id="KW-0812">Transmembrane</keyword>
<evidence type="ECO:0000256" key="2">
    <source>
        <dbReference type="ARBA" id="ARBA00022734"/>
    </source>
</evidence>
<dbReference type="AlphaFoldDB" id="A0AA97KXF8"/>
<dbReference type="RefSeq" id="XP_054834800.1">
    <property type="nucleotide sequence ID" value="XM_054978825.1"/>
</dbReference>
<dbReference type="PANTHER" id="PTHR45710">
    <property type="entry name" value="C-TYPE LECTIN DOMAIN-CONTAINING PROTEIN 180"/>
    <property type="match status" value="1"/>
</dbReference>
<feature type="domain" description="C-type lectin" evidence="5">
    <location>
        <begin position="191"/>
        <end position="296"/>
    </location>
</feature>
<evidence type="ECO:0000313" key="6">
    <source>
        <dbReference type="Proteomes" id="UP001190640"/>
    </source>
</evidence>
<gene>
    <name evidence="7" type="primary">LOC129329319</name>
</gene>
<organism evidence="6 7">
    <name type="scientific">Eublepharis macularius</name>
    <name type="common">Leopard gecko</name>
    <name type="synonym">Cyrtodactylus macularius</name>
    <dbReference type="NCBI Taxonomy" id="481883"/>
    <lineage>
        <taxon>Eukaryota</taxon>
        <taxon>Metazoa</taxon>
        <taxon>Chordata</taxon>
        <taxon>Craniata</taxon>
        <taxon>Vertebrata</taxon>
        <taxon>Euteleostomi</taxon>
        <taxon>Lepidosauria</taxon>
        <taxon>Squamata</taxon>
        <taxon>Bifurcata</taxon>
        <taxon>Gekkota</taxon>
        <taxon>Eublepharidae</taxon>
        <taxon>Eublepharinae</taxon>
        <taxon>Eublepharis</taxon>
    </lineage>
</organism>
<dbReference type="InterPro" id="IPR001304">
    <property type="entry name" value="C-type_lectin-like"/>
</dbReference>
<dbReference type="PANTHER" id="PTHR45710:SF36">
    <property type="entry name" value="C-TYPE LECTIN DOMAIN-CONTAINING PROTEIN"/>
    <property type="match status" value="1"/>
</dbReference>
<dbReference type="GO" id="GO:0005886">
    <property type="term" value="C:plasma membrane"/>
    <property type="evidence" value="ECO:0007669"/>
    <property type="project" value="UniProtKB-SubCell"/>
</dbReference>
<dbReference type="KEGG" id="emc:129329319"/>
<evidence type="ECO:0000313" key="7">
    <source>
        <dbReference type="RefSeq" id="XP_054834800.1"/>
    </source>
</evidence>
<keyword evidence="4" id="KW-1133">Transmembrane helix</keyword>
<dbReference type="Proteomes" id="UP001190640">
    <property type="component" value="Chromosome 4"/>
</dbReference>
<accession>A0AA97KXF8</accession>
<name>A0AA97KXF8_EUBMA</name>
<dbReference type="InterPro" id="IPR033992">
    <property type="entry name" value="NKR-like_CTLD"/>
</dbReference>
<dbReference type="GeneID" id="129329319"/>
<reference evidence="7" key="1">
    <citation type="submission" date="2025-08" db="UniProtKB">
        <authorList>
            <consortium name="RefSeq"/>
        </authorList>
    </citation>
    <scope>IDENTIFICATION</scope>
    <source>
        <tissue evidence="7">Blood</tissue>
    </source>
</reference>
<feature type="transmembrane region" description="Helical" evidence="4">
    <location>
        <begin position="132"/>
        <end position="151"/>
    </location>
</feature>
<dbReference type="GO" id="GO:0030246">
    <property type="term" value="F:carbohydrate binding"/>
    <property type="evidence" value="ECO:0007669"/>
    <property type="project" value="UniProtKB-KW"/>
</dbReference>